<gene>
    <name evidence="2" type="ORF">M5X12_01405</name>
</gene>
<feature type="transmembrane region" description="Helical" evidence="1">
    <location>
        <begin position="20"/>
        <end position="43"/>
    </location>
</feature>
<dbReference type="RefSeq" id="WP_268599205.1">
    <property type="nucleotide sequence ID" value="NZ_JAKOBS010000061.1"/>
</dbReference>
<organism evidence="2 3">
    <name type="scientific">Paenibacillus alvei</name>
    <name type="common">Bacillus alvei</name>
    <dbReference type="NCBI Taxonomy" id="44250"/>
    <lineage>
        <taxon>Bacteria</taxon>
        <taxon>Bacillati</taxon>
        <taxon>Bacillota</taxon>
        <taxon>Bacilli</taxon>
        <taxon>Bacillales</taxon>
        <taxon>Paenibacillaceae</taxon>
        <taxon>Paenibacillus</taxon>
    </lineage>
</organism>
<dbReference type="Pfam" id="PF11188">
    <property type="entry name" value="DUF2975"/>
    <property type="match status" value="1"/>
</dbReference>
<sequence>MFNGCSIFLLYAYDMFLDALTIVPMVVVSFLALAIGFLSLTLAQLFEEATRIKEENDQTI</sequence>
<protein>
    <submittedName>
        <fullName evidence="2">DUF2975 domain-containing protein</fullName>
    </submittedName>
</protein>
<dbReference type="Proteomes" id="UP001527181">
    <property type="component" value="Unassembled WGS sequence"/>
</dbReference>
<keyword evidence="1" id="KW-0472">Membrane</keyword>
<reference evidence="2 3" key="1">
    <citation type="submission" date="2022-05" db="EMBL/GenBank/DDBJ databases">
        <title>Genome Sequencing of Bee-Associated Microbes.</title>
        <authorList>
            <person name="Dunlap C."/>
        </authorList>
    </citation>
    <scope>NUCLEOTIDE SEQUENCE [LARGE SCALE GENOMIC DNA]</scope>
    <source>
        <strain evidence="2 3">NRRL B-04010</strain>
    </source>
</reference>
<dbReference type="InterPro" id="IPR021354">
    <property type="entry name" value="DUF2975"/>
</dbReference>
<proteinExistence type="predicted"/>
<dbReference type="EMBL" id="JAMDNP010000003">
    <property type="protein sequence ID" value="MCY9759220.1"/>
    <property type="molecule type" value="Genomic_DNA"/>
</dbReference>
<evidence type="ECO:0000313" key="3">
    <source>
        <dbReference type="Proteomes" id="UP001527181"/>
    </source>
</evidence>
<keyword evidence="1" id="KW-1133">Transmembrane helix</keyword>
<evidence type="ECO:0000313" key="2">
    <source>
        <dbReference type="EMBL" id="MCY9759220.1"/>
    </source>
</evidence>
<name>A0ABT4GRA9_PAEAL</name>
<evidence type="ECO:0000256" key="1">
    <source>
        <dbReference type="SAM" id="Phobius"/>
    </source>
</evidence>
<comment type="caution">
    <text evidence="2">The sequence shown here is derived from an EMBL/GenBank/DDBJ whole genome shotgun (WGS) entry which is preliminary data.</text>
</comment>
<accession>A0ABT4GRA9</accession>
<keyword evidence="3" id="KW-1185">Reference proteome</keyword>
<keyword evidence="1" id="KW-0812">Transmembrane</keyword>